<evidence type="ECO:0000313" key="3">
    <source>
        <dbReference type="Proteomes" id="UP001583280"/>
    </source>
</evidence>
<feature type="compositionally biased region" description="Low complexity" evidence="1">
    <location>
        <begin position="154"/>
        <end position="165"/>
    </location>
</feature>
<feature type="region of interest" description="Disordered" evidence="1">
    <location>
        <begin position="1523"/>
        <end position="1543"/>
    </location>
</feature>
<feature type="compositionally biased region" description="Polar residues" evidence="1">
    <location>
        <begin position="2308"/>
        <end position="2317"/>
    </location>
</feature>
<feature type="compositionally biased region" description="Basic and acidic residues" evidence="1">
    <location>
        <begin position="1298"/>
        <end position="1323"/>
    </location>
</feature>
<feature type="region of interest" description="Disordered" evidence="1">
    <location>
        <begin position="1748"/>
        <end position="1797"/>
    </location>
</feature>
<feature type="compositionally biased region" description="Basic residues" evidence="1">
    <location>
        <begin position="2320"/>
        <end position="2330"/>
    </location>
</feature>
<feature type="region of interest" description="Disordered" evidence="1">
    <location>
        <begin position="3050"/>
        <end position="3077"/>
    </location>
</feature>
<feature type="compositionally biased region" description="Basic and acidic residues" evidence="1">
    <location>
        <begin position="799"/>
        <end position="809"/>
    </location>
</feature>
<feature type="compositionally biased region" description="Basic and acidic residues" evidence="1">
    <location>
        <begin position="500"/>
        <end position="514"/>
    </location>
</feature>
<feature type="region of interest" description="Disordered" evidence="1">
    <location>
        <begin position="795"/>
        <end position="839"/>
    </location>
</feature>
<dbReference type="Proteomes" id="UP001583280">
    <property type="component" value="Unassembled WGS sequence"/>
</dbReference>
<feature type="compositionally biased region" description="Basic and acidic residues" evidence="1">
    <location>
        <begin position="260"/>
        <end position="269"/>
    </location>
</feature>
<feature type="compositionally biased region" description="Low complexity" evidence="1">
    <location>
        <begin position="1839"/>
        <end position="1849"/>
    </location>
</feature>
<evidence type="ECO:0000256" key="1">
    <source>
        <dbReference type="SAM" id="MobiDB-lite"/>
    </source>
</evidence>
<feature type="region of interest" description="Disordered" evidence="1">
    <location>
        <begin position="2453"/>
        <end position="2484"/>
    </location>
</feature>
<feature type="region of interest" description="Disordered" evidence="1">
    <location>
        <begin position="1367"/>
        <end position="1388"/>
    </location>
</feature>
<feature type="compositionally biased region" description="Polar residues" evidence="1">
    <location>
        <begin position="582"/>
        <end position="603"/>
    </location>
</feature>
<feature type="compositionally biased region" description="Polar residues" evidence="1">
    <location>
        <begin position="662"/>
        <end position="677"/>
    </location>
</feature>
<feature type="compositionally biased region" description="Low complexity" evidence="1">
    <location>
        <begin position="1437"/>
        <end position="1453"/>
    </location>
</feature>
<feature type="region of interest" description="Disordered" evidence="1">
    <location>
        <begin position="2062"/>
        <end position="2087"/>
    </location>
</feature>
<feature type="region of interest" description="Disordered" evidence="1">
    <location>
        <begin position="3261"/>
        <end position="3318"/>
    </location>
</feature>
<dbReference type="EMBL" id="JAWDJO010000220">
    <property type="protein sequence ID" value="KAL1889352.1"/>
    <property type="molecule type" value="Genomic_DNA"/>
</dbReference>
<feature type="compositionally biased region" description="Polar residues" evidence="1">
    <location>
        <begin position="1997"/>
        <end position="2028"/>
    </location>
</feature>
<feature type="compositionally biased region" description="Low complexity" evidence="1">
    <location>
        <begin position="526"/>
        <end position="537"/>
    </location>
</feature>
<feature type="region of interest" description="Disordered" evidence="1">
    <location>
        <begin position="2403"/>
        <end position="2427"/>
    </location>
</feature>
<feature type="region of interest" description="Disordered" evidence="1">
    <location>
        <begin position="1477"/>
        <end position="1504"/>
    </location>
</feature>
<feature type="compositionally biased region" description="Basic residues" evidence="1">
    <location>
        <begin position="428"/>
        <end position="443"/>
    </location>
</feature>
<feature type="compositionally biased region" description="Acidic residues" evidence="1">
    <location>
        <begin position="515"/>
        <end position="525"/>
    </location>
</feature>
<feature type="compositionally biased region" description="Polar residues" evidence="1">
    <location>
        <begin position="566"/>
        <end position="575"/>
    </location>
</feature>
<feature type="region of interest" description="Disordered" evidence="1">
    <location>
        <begin position="476"/>
        <end position="632"/>
    </location>
</feature>
<feature type="region of interest" description="Disordered" evidence="1">
    <location>
        <begin position="2264"/>
        <end position="2331"/>
    </location>
</feature>
<feature type="compositionally biased region" description="Polar residues" evidence="1">
    <location>
        <begin position="2062"/>
        <end position="2078"/>
    </location>
</feature>
<feature type="compositionally biased region" description="Polar residues" evidence="1">
    <location>
        <begin position="3561"/>
        <end position="3581"/>
    </location>
</feature>
<protein>
    <submittedName>
        <fullName evidence="2">Uncharacterized protein</fullName>
    </submittedName>
</protein>
<feature type="compositionally biased region" description="Polar residues" evidence="1">
    <location>
        <begin position="1652"/>
        <end position="1672"/>
    </location>
</feature>
<feature type="compositionally biased region" description="Polar residues" evidence="1">
    <location>
        <begin position="1928"/>
        <end position="1937"/>
    </location>
</feature>
<feature type="compositionally biased region" description="Basic and acidic residues" evidence="1">
    <location>
        <begin position="1240"/>
        <end position="1250"/>
    </location>
</feature>
<feature type="compositionally biased region" description="Basic and acidic residues" evidence="1">
    <location>
        <begin position="682"/>
        <end position="702"/>
    </location>
</feature>
<feature type="region of interest" description="Disordered" evidence="1">
    <location>
        <begin position="860"/>
        <end position="891"/>
    </location>
</feature>
<feature type="region of interest" description="Disordered" evidence="1">
    <location>
        <begin position="1599"/>
        <end position="1700"/>
    </location>
</feature>
<evidence type="ECO:0000313" key="2">
    <source>
        <dbReference type="EMBL" id="KAL1889352.1"/>
    </source>
</evidence>
<feature type="region of interest" description="Disordered" evidence="1">
    <location>
        <begin position="3552"/>
        <end position="3583"/>
    </location>
</feature>
<reference evidence="2 3" key="1">
    <citation type="journal article" date="2024" name="IMA Fungus">
        <title>IMA Genome - F19 : A genome assembly and annotation guide to empower mycologists, including annotated draft genome sequences of Ceratocystis pirilliformis, Diaporthe australafricana, Fusarium ophioides, Paecilomyces lecythidis, and Sporothrix stenoceras.</title>
        <authorList>
            <person name="Aylward J."/>
            <person name="Wilson A.M."/>
            <person name="Visagie C.M."/>
            <person name="Spraker J."/>
            <person name="Barnes I."/>
            <person name="Buitendag C."/>
            <person name="Ceriani C."/>
            <person name="Del Mar Angel L."/>
            <person name="du Plessis D."/>
            <person name="Fuchs T."/>
            <person name="Gasser K."/>
            <person name="Kramer D."/>
            <person name="Li W."/>
            <person name="Munsamy K."/>
            <person name="Piso A."/>
            <person name="Price J.L."/>
            <person name="Sonnekus B."/>
            <person name="Thomas C."/>
            <person name="van der Nest A."/>
            <person name="van Dijk A."/>
            <person name="van Heerden A."/>
            <person name="van Vuuren N."/>
            <person name="Yilmaz N."/>
            <person name="Duong T.A."/>
            <person name="van der Merwe N.A."/>
            <person name="Wingfield M.J."/>
            <person name="Wingfield B.D."/>
        </authorList>
    </citation>
    <scope>NUCLEOTIDE SEQUENCE [LARGE SCALE GENOMIC DNA]</scope>
    <source>
        <strain evidence="2 3">CMW 12675</strain>
    </source>
</reference>
<feature type="compositionally biased region" description="Basic and acidic residues" evidence="1">
    <location>
        <begin position="1871"/>
        <end position="1882"/>
    </location>
</feature>
<comment type="caution">
    <text evidence="2">The sequence shown here is derived from an EMBL/GenBank/DDBJ whole genome shotgun (WGS) entry which is preliminary data.</text>
</comment>
<feature type="compositionally biased region" description="Polar residues" evidence="1">
    <location>
        <begin position="1895"/>
        <end position="1907"/>
    </location>
</feature>
<feature type="region of interest" description="Disordered" evidence="1">
    <location>
        <begin position="651"/>
        <end position="702"/>
    </location>
</feature>
<gene>
    <name evidence="2" type="ORF">Cpir12675_005825</name>
</gene>
<feature type="region of interest" description="Disordered" evidence="1">
    <location>
        <begin position="2188"/>
        <end position="2216"/>
    </location>
</feature>
<sequence>MSSHRKSIDSAPRGRTMTRDQRKYSGIETSSQIAPVAGPSDSETAPIPAFAPYGYPQPQQPSRSSYGNAPPPQKSSIQQQPLPPAPQLGSSPPLPKSLTQKPLAQQSSRQPPPSGPQQPHPTQQQPSMPYPYPQPFPDPRLQGFPGAPPPPGFVPAGGQFPQPFQYISYPPQHYGVPPPFATGPAPSVTPHHLQSPYSAVPPNVYPPPSFQTGGQIITPQARPPTAPESKKPRRPRSRNSNSSGSSTSSSLLNVSRVSHPKGEPTEKGFFKRFFTAGSQKKARRRRRSQRRRHVAGMPNSSSSSLTSDLAYGYGYVDRSSESSGSESDTTRQTHHPQYMYPSIPYVASPYGPQMYYAAYPIPAPLPGQHPYGHSRHPSGSTNHTQAGTAMAAGAVAGAVGGAMFNHLTSTSASTTIVNQQRSGGSTPKGKKPKDKKGKQKARPRSGDGRKTLNDSPQIDSKLMGLQKQLEHLLTATQEYDSATSQRRELLRNGSQGVKSNGKDAAHFTRPHEDSNSEWEDADGSESDSGSASSSSDGLAYGRVIPIPVKTSTQAYNTRGSELPYYSHSNNPSNQAGFRRTSARSSYSQSELSSNVNVPLQQPRPTHPLGSNIFDLRSPPENKPSRTGTSGQIAPIGIVTGAIGATLAAKAFSESQEVKKKTATQTSYESSKAENSFSGYGRQEGDGRGRPYSSGKEKAVEPQHVLERPQPHTVKYDAHAELSSKISGKITRSTDSRMNPFQYQVPHDAFKTPHSSPPQAPNRYIQENETASKTKLAATVIAPAAAVTTAAYLLSKSRSSKTEKRTRVEEVTTTERSTEVPALPPRIVPKPEGQGLAGYKASHTPESIRYPLKSAMKGGTAVSLSRSSTSSPRAVSIAPSPSSREVKERTETTSLACVTKHIEQKSERATQELHERDIRIAQEEAKKMKVTHEAKRAAQEAHGFEVRIAREEEERLKAARRAEQAAHEALVAERLAKEARDCEARERAERAEAERSAKEAYDREARRKAEKFEAERIAKKTRDREAKERAERLEAERAANEATAKKAAREARDREARVALEEARKAESLREKMEAERIAIEAERAAQRAREAEEAITKRAAQEALEAERAAEEARRVHAREVEVAAFKAAEEARMIQEEEEARAARETLAHQRELEASRAAEEARLNQEREAKRAQEALVAQQAIEARNAQIAAEEARELERIAELRRNEEAEARRATEESERVREMKRISVEQETTSAEENIRQVEEDRTFIAGSDEQALQSSLPCSFPEYPSHHIYRFPSDPDDDNEPISQTVNLQHTEDGVRGRSQGIRHDELTVKVDQSRSRSSSSSSRGYDGRESVGSSDSGRQSRYHSPNADVRIDNIISHPKDLPSVLPPQPSGLVNDSPTDAERPLLNIIRPTPEVSPARSGYISNDLDAIQEQSEQADGTKKIVIASETEQQQQQQSSSAESPSSPKHRRWFSGNVFGSDIIGTQRMKRSLAKDETESECIPVVSGPEETPATEGLELVPPAGEEDVISDIDESHESVPAYEPSSPIASHSSRSVSGEVSIDAKLRGTNHDADPVTGMLGGLGDIEFSATLAAGLKMSGLDDSLATHESMHQCFIPPGHDPQLEPWRPSSNNESISHSRPVDVPQKIAPAQDCPSENPADKNLGSVTSTPMSTGSDPNAWGNSWRSEDPKRLSRAEQRAKRRREIEKAQKTQAATIDSKIAIDGSSDIEFAVDSPSTSTDNFQDAVSAVSVDTIHQQETFLDNADIPSKDVGSVDTTEHSQIKTEGENSNEDVSVTAARPASSGSESRSVVCLTAVDPVLMEPEAEPTAPKSPPLIGPAVAPQRQVKPAIDPSYGDLLLLPPSDPNSPEISPVQENLPPLPDSRPETPPEERRTSNPAAHHRRKSSAFDTPTRSPSSTAFPIMFRSARAGPDSPAAGHCSSPSASPTLSRRSRHSSVDRTIRGTGTLIPLVLPPLTRHEHQTSFSFPEGDASVDALSSARRSRSKSDFQKSASSFDFSMNSTNPNRISEGEQQTDNTGQPASMDLSSGEGEIGFDSATMGLRPLLLDQEILSSSSTAKVDADTTTELAPTSSRPGSRRMSGPLAFGLGIEHSGFVRHSAQLDTDVDDDKPETIEGAYEVSDSLSRPVTPTMPIEVEPLEAHGTETEVVPVSPNVAYTPDPATVLGDVTIELELTNDELSEFPEQSDPAHADSAHSGIPTSPDLACQIPLPTDLDEDFAETAAEARPSEVTPSETEDDFQDAVSYSDAFTKGVSASIVLPQSSEPSRSPPTAKEPHIDAPSIVSPTLTDPDSPNLDDNGLGENTATSPNLSKKEKKRRKKARKAAAAITTVTAPFTSTVSTDNPVAIETSVVEEGHKIESTSLAIGKTMVLVEEDREASDTVASYELPVTATSLGNDKSEVIPSECPTFDGTTAGDSTGKELIEGDHYTPKVDDFSEKASFDLAPKPSFRELKSGDGLRESHEQENASYKPDITTTGEPVILHDPLTQGLEPAAISEVSLEQTLPFSDLPPTALEIRSGQIDRNILEDKRVVEPSTKIGRDSTDETQTFYEAPKAKVGSVPEEAVVHIDETPTLMEHTAENLQVVLEPGHKDYSIEASKESVYDSGIISFAERGLSPVVEEVEEDFVSVVHDSAGPEYPVQLSVVDVESVVDRGIVAEDIPLPESPVSESTFMDESLIVEKPVHEINVRSTVEHAPLPIPEAADEALLPANQYDSELKAVTQTSVLEDKPNAKLVFVSPGFLDIEDVSGVDKTHKLEEAPVFQTTPAVDDAQIADKALIVEESLVAEETPAFEATPIFHEAQVVENTHEDQTDSRVATHILGPTEAFGSVHEAALPPAAESMADTSSGFAHTQGSSNINVESTSAIASDESVSHLAGTLDPKSQQIGDVGDITDDVSSCIEQPEALGALGEAAYGEKSVPDGTPHVSTEGPSTQPVVDMILKLAGEIPTVHDSVSLVTPEDALVENNVCLNMPEKSLDYQPQATPEIHNANVSVEIKTPLVEETLLQPEASDVVVEELVSTPKFLETSVVPVDGPASESVAQSSLKSFAQSPQSDNMEQALSQSPKVMTSVLSRNTSEASVYDVPPLPVGDDDELAEGPNIKDIPIGLLQETAHLELQDSDTLDIQMPDAIPSQEVNFMVQEDTALPGTDAKADIKALVPPEPEAICEADITTVGTETDHNLTPRARASVPATNSINPDTEPDFDDLISTGTPGHSTPAMTNPQSQLPMWTGLFSAFNKPGQIAGNLILPSAGAPALEPSQPPSPSVDTTVGDGASEDDVGSVTSSHVQEDDEQSSEMPVERLRKGLPPPSSVLLGHKSWATIGAHRHIRGLAPSSSSTPTDKLSPELATHDLGQAASTAAGSVDGDVESINSPIETVNTDAIFPEVHISTQPDMLSESPLDGLLSRETLESSKLETTVSAVDVTSERAATIGETMFADAQQLPSFTPSLDSVPTFMTPRPHEPMADSTSEFVDGDFVDRNPTVSAPHVLEDRVSAALDVLEPSTIVSHNDVDSQTVFPHEPATRPASQLSQIIADSVLEPFSHQSPLDERYTSTEPLDSVSLTSNVDPVTSSPKPALVAEPGFDSPVVKDNDTSFSSAKAALSEPDFNADPIRVKTPSLDLGIWTGGIVKAKSIGTRWRNKALRKNHANAVVAMNASDASGVSGM</sequence>
<feature type="compositionally biased region" description="Polar residues" evidence="1">
    <location>
        <begin position="1616"/>
        <end position="1625"/>
    </location>
</feature>
<feature type="compositionally biased region" description="Low complexity" evidence="1">
    <location>
        <begin position="1532"/>
        <end position="1543"/>
    </location>
</feature>
<feature type="compositionally biased region" description="Basic and acidic residues" evidence="1">
    <location>
        <begin position="2455"/>
        <end position="2472"/>
    </location>
</feature>
<keyword evidence="3" id="KW-1185">Reference proteome</keyword>
<feature type="compositionally biased region" description="Basic residues" evidence="1">
    <location>
        <begin position="280"/>
        <end position="294"/>
    </location>
</feature>
<feature type="compositionally biased region" description="Polar residues" evidence="1">
    <location>
        <begin position="549"/>
        <end position="559"/>
    </location>
</feature>
<feature type="compositionally biased region" description="Basic and acidic residues" evidence="1">
    <location>
        <begin position="1206"/>
        <end position="1231"/>
    </location>
</feature>
<feature type="compositionally biased region" description="Low complexity" evidence="1">
    <location>
        <begin position="860"/>
        <end position="875"/>
    </location>
</feature>
<feature type="region of interest" description="Disordered" evidence="1">
    <location>
        <begin position="1206"/>
        <end position="1355"/>
    </location>
</feature>
<feature type="region of interest" description="Disordered" evidence="1">
    <location>
        <begin position="1137"/>
        <end position="1174"/>
    </location>
</feature>
<feature type="region of interest" description="Disordered" evidence="1">
    <location>
        <begin position="1437"/>
        <end position="1463"/>
    </location>
</feature>
<feature type="region of interest" description="Disordered" evidence="1">
    <location>
        <begin position="1"/>
        <end position="336"/>
    </location>
</feature>
<feature type="compositionally biased region" description="Polar residues" evidence="1">
    <location>
        <begin position="414"/>
        <end position="425"/>
    </location>
</feature>
<feature type="compositionally biased region" description="Pro residues" evidence="1">
    <location>
        <begin position="110"/>
        <end position="119"/>
    </location>
</feature>
<feature type="compositionally biased region" description="Basic and acidic residues" evidence="1">
    <location>
        <begin position="1764"/>
        <end position="1774"/>
    </location>
</feature>
<feature type="compositionally biased region" description="Low complexity" evidence="1">
    <location>
        <begin position="238"/>
        <end position="257"/>
    </location>
</feature>
<feature type="region of interest" description="Disordered" evidence="1">
    <location>
        <begin position="977"/>
        <end position="1052"/>
    </location>
</feature>
<feature type="region of interest" description="Disordered" evidence="1">
    <location>
        <begin position="414"/>
        <end position="459"/>
    </location>
</feature>
<feature type="compositionally biased region" description="Pro residues" evidence="1">
    <location>
        <begin position="128"/>
        <end position="138"/>
    </location>
</feature>
<dbReference type="CDD" id="cd06503">
    <property type="entry name" value="ATP-synt_Fo_b"/>
    <property type="match status" value="1"/>
</dbReference>
<organism evidence="2 3">
    <name type="scientific">Ceratocystis pirilliformis</name>
    <dbReference type="NCBI Taxonomy" id="259994"/>
    <lineage>
        <taxon>Eukaryota</taxon>
        <taxon>Fungi</taxon>
        <taxon>Dikarya</taxon>
        <taxon>Ascomycota</taxon>
        <taxon>Pezizomycotina</taxon>
        <taxon>Sordariomycetes</taxon>
        <taxon>Hypocreomycetidae</taxon>
        <taxon>Microascales</taxon>
        <taxon>Ceratocystidaceae</taxon>
        <taxon>Ceratocystis</taxon>
    </lineage>
</organism>
<proteinExistence type="predicted"/>
<feature type="region of interest" description="Disordered" evidence="1">
    <location>
        <begin position="1969"/>
        <end position="2042"/>
    </location>
</feature>
<feature type="compositionally biased region" description="Basic and acidic residues" evidence="1">
    <location>
        <begin position="1673"/>
        <end position="1697"/>
    </location>
</feature>
<accession>A0ABR3YMD1</accession>
<name>A0ABR3YMD1_9PEZI</name>
<feature type="compositionally biased region" description="Polar residues" evidence="1">
    <location>
        <begin position="1340"/>
        <end position="1352"/>
    </location>
</feature>
<feature type="region of interest" description="Disordered" evidence="1">
    <location>
        <begin position="1810"/>
        <end position="1950"/>
    </location>
</feature>
<feature type="compositionally biased region" description="Low complexity" evidence="1">
    <location>
        <begin position="1978"/>
        <end position="1987"/>
    </location>
</feature>